<dbReference type="Proteomes" id="UP000515153">
    <property type="component" value="Chromosome V"/>
</dbReference>
<dbReference type="GeneID" id="41966583"/>
<dbReference type="KEGG" id="pgri:PgNI_11714"/>
<evidence type="ECO:0000313" key="3">
    <source>
        <dbReference type="RefSeq" id="XP_030976426.1"/>
    </source>
</evidence>
<evidence type="ECO:0000313" key="2">
    <source>
        <dbReference type="Proteomes" id="UP000515153"/>
    </source>
</evidence>
<keyword evidence="1" id="KW-0732">Signal</keyword>
<organism evidence="2 3">
    <name type="scientific">Pyricularia grisea</name>
    <name type="common">Crabgrass-specific blast fungus</name>
    <name type="synonym">Magnaporthe grisea</name>
    <dbReference type="NCBI Taxonomy" id="148305"/>
    <lineage>
        <taxon>Eukaryota</taxon>
        <taxon>Fungi</taxon>
        <taxon>Dikarya</taxon>
        <taxon>Ascomycota</taxon>
        <taxon>Pezizomycotina</taxon>
        <taxon>Sordariomycetes</taxon>
        <taxon>Sordariomycetidae</taxon>
        <taxon>Magnaporthales</taxon>
        <taxon>Pyriculariaceae</taxon>
        <taxon>Pyricularia</taxon>
    </lineage>
</organism>
<feature type="signal peptide" evidence="1">
    <location>
        <begin position="1"/>
        <end position="20"/>
    </location>
</feature>
<name>A0A6P8ANE9_PYRGI</name>
<sequence>MLEKKTVVLLALSLKHLAACTCPTKPHTPPLPESESRTTVATSWPNDRYDNICSVYNSNWRLVCQVVHRLCLVLPLT</sequence>
<gene>
    <name evidence="3" type="ORF">PgNI_11714</name>
</gene>
<protein>
    <recommendedName>
        <fullName evidence="4">Secreted protein</fullName>
    </recommendedName>
</protein>
<reference evidence="3" key="2">
    <citation type="submission" date="2019-10" db="EMBL/GenBank/DDBJ databases">
        <authorList>
            <consortium name="NCBI Genome Project"/>
        </authorList>
    </citation>
    <scope>NUCLEOTIDE SEQUENCE</scope>
    <source>
        <strain evidence="3">NI907</strain>
    </source>
</reference>
<feature type="chain" id="PRO_5028400860" description="Secreted protein" evidence="1">
    <location>
        <begin position="21"/>
        <end position="77"/>
    </location>
</feature>
<reference evidence="2 3" key="1">
    <citation type="journal article" date="2019" name="Mol. Biol. Evol.">
        <title>Blast fungal genomes show frequent chromosomal changes, gene gains and losses, and effector gene turnover.</title>
        <authorList>
            <person name="Gomez Luciano L.B."/>
            <person name="Jason Tsai I."/>
            <person name="Chuma I."/>
            <person name="Tosa Y."/>
            <person name="Chen Y.H."/>
            <person name="Li J.Y."/>
            <person name="Li M.Y."/>
            <person name="Jade Lu M.Y."/>
            <person name="Nakayashiki H."/>
            <person name="Li W.H."/>
        </authorList>
    </citation>
    <scope>NUCLEOTIDE SEQUENCE [LARGE SCALE GENOMIC DNA]</scope>
    <source>
        <strain evidence="2 3">NI907</strain>
    </source>
</reference>
<reference evidence="3" key="3">
    <citation type="submission" date="2025-08" db="UniProtKB">
        <authorList>
            <consortium name="RefSeq"/>
        </authorList>
    </citation>
    <scope>IDENTIFICATION</scope>
    <source>
        <strain evidence="3">NI907</strain>
    </source>
</reference>
<proteinExistence type="predicted"/>
<evidence type="ECO:0008006" key="4">
    <source>
        <dbReference type="Google" id="ProtNLM"/>
    </source>
</evidence>
<accession>A0A6P8ANE9</accession>
<evidence type="ECO:0000256" key="1">
    <source>
        <dbReference type="SAM" id="SignalP"/>
    </source>
</evidence>
<dbReference type="RefSeq" id="XP_030976426.1">
    <property type="nucleotide sequence ID" value="XM_031131678.1"/>
</dbReference>
<dbReference type="AlphaFoldDB" id="A0A6P8ANE9"/>
<keyword evidence="2" id="KW-1185">Reference proteome</keyword>